<evidence type="ECO:0000313" key="3">
    <source>
        <dbReference type="EMBL" id="CAF0854595.1"/>
    </source>
</evidence>
<evidence type="ECO:0000313" key="7">
    <source>
        <dbReference type="Proteomes" id="UP000663829"/>
    </source>
</evidence>
<comment type="caution">
    <text evidence="4">The sequence shown here is derived from an EMBL/GenBank/DDBJ whole genome shotgun (WGS) entry which is preliminary data.</text>
</comment>
<evidence type="ECO:0000313" key="6">
    <source>
        <dbReference type="EMBL" id="CAF3799025.1"/>
    </source>
</evidence>
<dbReference type="EMBL" id="CAJOBA010002315">
    <property type="protein sequence ID" value="CAF3639770.1"/>
    <property type="molecule type" value="Genomic_DNA"/>
</dbReference>
<reference evidence="4" key="1">
    <citation type="submission" date="2021-02" db="EMBL/GenBank/DDBJ databases">
        <authorList>
            <person name="Nowell W R."/>
        </authorList>
    </citation>
    <scope>NUCLEOTIDE SEQUENCE</scope>
</reference>
<gene>
    <name evidence="4" type="ORF">GPM918_LOCUS15131</name>
    <name evidence="3" type="ORF">OVA965_LOCUS7322</name>
    <name evidence="6" type="ORF">SRO942_LOCUS15131</name>
    <name evidence="5" type="ORF">TMI583_LOCUS7318</name>
</gene>
<feature type="signal peptide" evidence="2">
    <location>
        <begin position="1"/>
        <end position="20"/>
    </location>
</feature>
<evidence type="ECO:0008006" key="8">
    <source>
        <dbReference type="Google" id="ProtNLM"/>
    </source>
</evidence>
<name>A0A814ISS1_9BILA</name>
<feature type="compositionally biased region" description="Low complexity" evidence="1">
    <location>
        <begin position="240"/>
        <end position="258"/>
    </location>
</feature>
<protein>
    <recommendedName>
        <fullName evidence="8">DUF4139 domain-containing protein</fullName>
    </recommendedName>
</protein>
<dbReference type="AlphaFoldDB" id="A0A814ISS1"/>
<keyword evidence="7" id="KW-1185">Reference proteome</keyword>
<proteinExistence type="predicted"/>
<evidence type="ECO:0000256" key="2">
    <source>
        <dbReference type="SAM" id="SignalP"/>
    </source>
</evidence>
<dbReference type="Proteomes" id="UP000663829">
    <property type="component" value="Unassembled WGS sequence"/>
</dbReference>
<evidence type="ECO:0000256" key="1">
    <source>
        <dbReference type="SAM" id="MobiDB-lite"/>
    </source>
</evidence>
<feature type="region of interest" description="Disordered" evidence="1">
    <location>
        <begin position="237"/>
        <end position="263"/>
    </location>
</feature>
<dbReference type="EMBL" id="CAJNOK010002315">
    <property type="protein sequence ID" value="CAF0854595.1"/>
    <property type="molecule type" value="Genomic_DNA"/>
</dbReference>
<dbReference type="EMBL" id="CAJOBC010003756">
    <property type="protein sequence ID" value="CAF3799025.1"/>
    <property type="molecule type" value="Genomic_DNA"/>
</dbReference>
<organism evidence="4 7">
    <name type="scientific">Didymodactylos carnosus</name>
    <dbReference type="NCBI Taxonomy" id="1234261"/>
    <lineage>
        <taxon>Eukaryota</taxon>
        <taxon>Metazoa</taxon>
        <taxon>Spiralia</taxon>
        <taxon>Gnathifera</taxon>
        <taxon>Rotifera</taxon>
        <taxon>Eurotatoria</taxon>
        <taxon>Bdelloidea</taxon>
        <taxon>Philodinida</taxon>
        <taxon>Philodinidae</taxon>
        <taxon>Didymodactylos</taxon>
    </lineage>
</organism>
<dbReference type="Proteomes" id="UP000682733">
    <property type="component" value="Unassembled WGS sequence"/>
</dbReference>
<accession>A0A814ISS1</accession>
<dbReference type="Proteomes" id="UP000681722">
    <property type="component" value="Unassembled WGS sequence"/>
</dbReference>
<dbReference type="Proteomes" id="UP000677228">
    <property type="component" value="Unassembled WGS sequence"/>
</dbReference>
<keyword evidence="2" id="KW-0732">Signal</keyword>
<sequence length="470" mass="52918">MTQQFLLVLFSLLTICKINGDNPLKESFTNHKRQLHGTTNDSTTSVNIYSNFAEITRKISASELPVEFSEDEWQNIRSDTITLYGTNINITSQTLTEKKKSLNGEKIYLRRSHGGKTQIVEVIMIDEKQNLVQDMSTKRYFRLLNSDKVEYTSLPPTQKYIVSFTYNIKQNITDQGWYLTYLRSNLNWKTRYNLFLQDEEQPPQLNCLADIRNDGENTVAIKSAELLAGDINIQISNNDGSSNGSPEAGSGSSSGNTPSSPPVISIPKESAGIYAFSIDKPFTIEAKTNYILPMSQPTVKVDQFCSIKKSFYPSNNGGNAQRSYRLRSDQFLSNGDALIRAFGSLVGEAYWPDIAANDDYEFSVGVDPDVVYIENVVLLPSKVLNNTSAKPQYSGSDVTTVRQLSYDINLKLKNFKKRLVKVEYTLQFDGKQFMIQGKTSFIQVGTEIQGNFTLNGGEEKDYKFKINTIE</sequence>
<evidence type="ECO:0000313" key="4">
    <source>
        <dbReference type="EMBL" id="CAF1028007.1"/>
    </source>
</evidence>
<dbReference type="PANTHER" id="PTHR38075:SF1">
    <property type="entry name" value="DUF4139 DOMAIN-CONTAINING PROTEIN"/>
    <property type="match status" value="1"/>
</dbReference>
<dbReference type="EMBL" id="CAJNOQ010003756">
    <property type="protein sequence ID" value="CAF1028007.1"/>
    <property type="molecule type" value="Genomic_DNA"/>
</dbReference>
<evidence type="ECO:0000313" key="5">
    <source>
        <dbReference type="EMBL" id="CAF3639770.1"/>
    </source>
</evidence>
<feature type="chain" id="PRO_5036224813" description="DUF4139 domain-containing protein" evidence="2">
    <location>
        <begin position="21"/>
        <end position="470"/>
    </location>
</feature>
<dbReference type="PANTHER" id="PTHR38075">
    <property type="entry name" value="DUF4139 DOMAIN-CONTAINING PROTEIN"/>
    <property type="match status" value="1"/>
</dbReference>